<protein>
    <submittedName>
        <fullName evidence="1">Uncharacterized protein</fullName>
    </submittedName>
</protein>
<sequence length="212" mass="23252">MESAATDESLHGQPEGPNYRCVRLVAIAEQIIYNDDADELAAFTRAILLPSRTTWAGSDHTAKECRAAGGDGRATASSRDAALKGLRQYHRGSRHDAPRIVGARLMPVDFSFGAPQVRRLWPSSASGTTTRPNALANAAGKKRSYTAAWLLTKNEPSLKIFCGEFTTEVGKILELIDHGSYYKRTSKRIFVQRAGAVKADRICTRRNIQSKC</sequence>
<dbReference type="Proteomes" id="UP001244297">
    <property type="component" value="Unassembled WGS sequence"/>
</dbReference>
<dbReference type="EMBL" id="JAUFPT010000031">
    <property type="protein sequence ID" value="MDN3571129.1"/>
    <property type="molecule type" value="Genomic_DNA"/>
</dbReference>
<evidence type="ECO:0000313" key="1">
    <source>
        <dbReference type="EMBL" id="MDN3571129.1"/>
    </source>
</evidence>
<evidence type="ECO:0000313" key="2">
    <source>
        <dbReference type="Proteomes" id="UP001244297"/>
    </source>
</evidence>
<keyword evidence="2" id="KW-1185">Reference proteome</keyword>
<dbReference type="RefSeq" id="WP_238293714.1">
    <property type="nucleotide sequence ID" value="NZ_BPQS01000076.1"/>
</dbReference>
<comment type="caution">
    <text evidence="1">The sequence shown here is derived from an EMBL/GenBank/DDBJ whole genome shotgun (WGS) entry which is preliminary data.</text>
</comment>
<gene>
    <name evidence="1" type="ORF">QWZ18_10890</name>
</gene>
<name>A0ABT8AMW6_9HYPH</name>
<accession>A0ABT8AMW6</accession>
<organism evidence="1 2">
    <name type="scientific">Methylobacterium longum</name>
    <dbReference type="NCBI Taxonomy" id="767694"/>
    <lineage>
        <taxon>Bacteria</taxon>
        <taxon>Pseudomonadati</taxon>
        <taxon>Pseudomonadota</taxon>
        <taxon>Alphaproteobacteria</taxon>
        <taxon>Hyphomicrobiales</taxon>
        <taxon>Methylobacteriaceae</taxon>
        <taxon>Methylobacterium</taxon>
    </lineage>
</organism>
<reference evidence="2" key="1">
    <citation type="journal article" date="2019" name="Int. J. Syst. Evol. Microbiol.">
        <title>The Global Catalogue of Microorganisms (GCM) 10K type strain sequencing project: providing services to taxonomists for standard genome sequencing and annotation.</title>
        <authorList>
            <consortium name="The Broad Institute Genomics Platform"/>
            <consortium name="The Broad Institute Genome Sequencing Center for Infectious Disease"/>
            <person name="Wu L."/>
            <person name="Ma J."/>
        </authorList>
    </citation>
    <scope>NUCLEOTIDE SEQUENCE [LARGE SCALE GENOMIC DNA]</scope>
    <source>
        <strain evidence="2">CECT 7806</strain>
    </source>
</reference>
<proteinExistence type="predicted"/>